<dbReference type="PANTHER" id="PTHR11829:SF343">
    <property type="entry name" value="FORK-HEAD DOMAIN-CONTAINING PROTEIN"/>
    <property type="match status" value="1"/>
</dbReference>
<dbReference type="OrthoDB" id="5954824at2759"/>
<keyword evidence="1 2" id="KW-0238">DNA-binding</keyword>
<feature type="region of interest" description="Disordered" evidence="3">
    <location>
        <begin position="306"/>
        <end position="338"/>
    </location>
</feature>
<evidence type="ECO:0000313" key="5">
    <source>
        <dbReference type="EMBL" id="SJL13516.1"/>
    </source>
</evidence>
<dbReference type="OMA" id="WAIDITN"/>
<dbReference type="InterPro" id="IPR050211">
    <property type="entry name" value="FOX_domain-containing"/>
</dbReference>
<feature type="compositionally biased region" description="Polar residues" evidence="3">
    <location>
        <begin position="120"/>
        <end position="135"/>
    </location>
</feature>
<feature type="compositionally biased region" description="Low complexity" evidence="3">
    <location>
        <begin position="320"/>
        <end position="338"/>
    </location>
</feature>
<dbReference type="GO" id="GO:0005634">
    <property type="term" value="C:nucleus"/>
    <property type="evidence" value="ECO:0007669"/>
    <property type="project" value="UniProtKB-SubCell"/>
</dbReference>
<dbReference type="InterPro" id="IPR001766">
    <property type="entry name" value="Fork_head_dom"/>
</dbReference>
<dbReference type="SUPFAM" id="SSF46785">
    <property type="entry name" value="Winged helix' DNA-binding domain"/>
    <property type="match status" value="1"/>
</dbReference>
<dbReference type="Pfam" id="PF00250">
    <property type="entry name" value="Forkhead"/>
    <property type="match status" value="1"/>
</dbReference>
<evidence type="ECO:0000313" key="6">
    <source>
        <dbReference type="Proteomes" id="UP000219338"/>
    </source>
</evidence>
<dbReference type="Gene3D" id="1.10.10.10">
    <property type="entry name" value="Winged helix-like DNA-binding domain superfamily/Winged helix DNA-binding domain"/>
    <property type="match status" value="1"/>
</dbReference>
<dbReference type="STRING" id="47428.A0A284RXN6"/>
<sequence length="338" mass="36251">MYSGYPASHIQFRSSYGGPRSRHPPIPRSYARAGEDEDQPFMPGSGGGVKIQGTDSPPLAPSPGQEGSPEASGSGSPAHDEMWTRSPEPVYGHEGQLGPARTYDASGYSRGTGYEAVPSQRGSNSPPSGYPSTSAPYPPGYVTAVTGLPSPFASLDPGPRYYRGHTLEQSPQAIPKRESPDSTPFLARADTQYDLPEPGDYLREFLNLPRGTPVRLENLTDPRDRAGRPPYTIIQLAAAAIYSHPHQKASTAEIRAALVARFEFFQQNEGTLKETLKHALSSHDLFRNMGRTVTEPGRGGLWAIDITNPEGRRARKRTGRSSQSPSSGGSSGEASGSS</sequence>
<evidence type="ECO:0000256" key="3">
    <source>
        <dbReference type="SAM" id="MobiDB-lite"/>
    </source>
</evidence>
<keyword evidence="6" id="KW-1185">Reference proteome</keyword>
<dbReference type="Proteomes" id="UP000219338">
    <property type="component" value="Unassembled WGS sequence"/>
</dbReference>
<evidence type="ECO:0000256" key="1">
    <source>
        <dbReference type="ARBA" id="ARBA00023125"/>
    </source>
</evidence>
<dbReference type="EMBL" id="FUEG01000020">
    <property type="protein sequence ID" value="SJL13516.1"/>
    <property type="molecule type" value="Genomic_DNA"/>
</dbReference>
<dbReference type="GO" id="GO:0000978">
    <property type="term" value="F:RNA polymerase II cis-regulatory region sequence-specific DNA binding"/>
    <property type="evidence" value="ECO:0007669"/>
    <property type="project" value="TreeGrafter"/>
</dbReference>
<organism evidence="5 6">
    <name type="scientific">Armillaria ostoyae</name>
    <name type="common">Armillaria root rot fungus</name>
    <dbReference type="NCBI Taxonomy" id="47428"/>
    <lineage>
        <taxon>Eukaryota</taxon>
        <taxon>Fungi</taxon>
        <taxon>Dikarya</taxon>
        <taxon>Basidiomycota</taxon>
        <taxon>Agaricomycotina</taxon>
        <taxon>Agaricomycetes</taxon>
        <taxon>Agaricomycetidae</taxon>
        <taxon>Agaricales</taxon>
        <taxon>Marasmiineae</taxon>
        <taxon>Physalacriaceae</taxon>
        <taxon>Armillaria</taxon>
    </lineage>
</organism>
<keyword evidence="2" id="KW-0539">Nucleus</keyword>
<feature type="DNA-binding region" description="Fork-head" evidence="2">
    <location>
        <begin position="228"/>
        <end position="318"/>
    </location>
</feature>
<gene>
    <name evidence="5" type="ORF">ARMOST_16960</name>
</gene>
<dbReference type="SMART" id="SM00339">
    <property type="entry name" value="FH"/>
    <property type="match status" value="1"/>
</dbReference>
<dbReference type="GO" id="GO:0000981">
    <property type="term" value="F:DNA-binding transcription factor activity, RNA polymerase II-specific"/>
    <property type="evidence" value="ECO:0007669"/>
    <property type="project" value="TreeGrafter"/>
</dbReference>
<dbReference type="PANTHER" id="PTHR11829">
    <property type="entry name" value="FORKHEAD BOX PROTEIN"/>
    <property type="match status" value="1"/>
</dbReference>
<evidence type="ECO:0000259" key="4">
    <source>
        <dbReference type="PROSITE" id="PS50039"/>
    </source>
</evidence>
<dbReference type="PROSITE" id="PS50039">
    <property type="entry name" value="FORK_HEAD_3"/>
    <property type="match status" value="1"/>
</dbReference>
<dbReference type="GO" id="GO:0030154">
    <property type="term" value="P:cell differentiation"/>
    <property type="evidence" value="ECO:0007669"/>
    <property type="project" value="TreeGrafter"/>
</dbReference>
<comment type="subcellular location">
    <subcellularLocation>
        <location evidence="2">Nucleus</location>
    </subcellularLocation>
</comment>
<reference evidence="6" key="1">
    <citation type="journal article" date="2017" name="Nat. Ecol. Evol.">
        <title>Genome expansion and lineage-specific genetic innovations in the forest pathogenic fungi Armillaria.</title>
        <authorList>
            <person name="Sipos G."/>
            <person name="Prasanna A.N."/>
            <person name="Walter M.C."/>
            <person name="O'Connor E."/>
            <person name="Balint B."/>
            <person name="Krizsan K."/>
            <person name="Kiss B."/>
            <person name="Hess J."/>
            <person name="Varga T."/>
            <person name="Slot J."/>
            <person name="Riley R."/>
            <person name="Boka B."/>
            <person name="Rigling D."/>
            <person name="Barry K."/>
            <person name="Lee J."/>
            <person name="Mihaltcheva S."/>
            <person name="LaButti K."/>
            <person name="Lipzen A."/>
            <person name="Waldron R."/>
            <person name="Moloney N.M."/>
            <person name="Sperisen C."/>
            <person name="Kredics L."/>
            <person name="Vagvoelgyi C."/>
            <person name="Patrignani A."/>
            <person name="Fitzpatrick D."/>
            <person name="Nagy I."/>
            <person name="Doyle S."/>
            <person name="Anderson J.B."/>
            <person name="Grigoriev I.V."/>
            <person name="Gueldener U."/>
            <person name="Muensterkoetter M."/>
            <person name="Nagy L.G."/>
        </authorList>
    </citation>
    <scope>NUCLEOTIDE SEQUENCE [LARGE SCALE GENOMIC DNA]</scope>
    <source>
        <strain evidence="6">C18/9</strain>
    </source>
</reference>
<protein>
    <recommendedName>
        <fullName evidence="4">Fork-head domain-containing protein</fullName>
    </recommendedName>
</protein>
<evidence type="ECO:0000256" key="2">
    <source>
        <dbReference type="PROSITE-ProRule" id="PRU00089"/>
    </source>
</evidence>
<name>A0A284RXN6_ARMOS</name>
<feature type="region of interest" description="Disordered" evidence="3">
    <location>
        <begin position="1"/>
        <end position="184"/>
    </location>
</feature>
<dbReference type="InterPro" id="IPR036390">
    <property type="entry name" value="WH_DNA-bd_sf"/>
</dbReference>
<dbReference type="AlphaFoldDB" id="A0A284RXN6"/>
<feature type="domain" description="Fork-head" evidence="4">
    <location>
        <begin position="228"/>
        <end position="318"/>
    </location>
</feature>
<accession>A0A284RXN6</accession>
<dbReference type="GO" id="GO:0009653">
    <property type="term" value="P:anatomical structure morphogenesis"/>
    <property type="evidence" value="ECO:0007669"/>
    <property type="project" value="TreeGrafter"/>
</dbReference>
<proteinExistence type="predicted"/>
<dbReference type="InterPro" id="IPR036388">
    <property type="entry name" value="WH-like_DNA-bd_sf"/>
</dbReference>
<feature type="compositionally biased region" description="Low complexity" evidence="3">
    <location>
        <begin position="62"/>
        <end position="77"/>
    </location>
</feature>